<comment type="similarity">
    <text evidence="1 8">Belongs to the glycosyl hydrolase 5 (cellulase A) family.</text>
</comment>
<dbReference type="InterPro" id="IPR016282">
    <property type="entry name" value="Glyco_hydro_5_endoGlcnase_B"/>
</dbReference>
<keyword evidence="7" id="KW-0624">Polysaccharide degradation</keyword>
<gene>
    <name evidence="12" type="ORF">GCM10010307_22170</name>
</gene>
<evidence type="ECO:0000259" key="9">
    <source>
        <dbReference type="Pfam" id="PF00150"/>
    </source>
</evidence>
<dbReference type="SUPFAM" id="SSF81296">
    <property type="entry name" value="E set domains"/>
    <property type="match status" value="1"/>
</dbReference>
<reference evidence="12 13" key="1">
    <citation type="journal article" date="2019" name="Int. J. Syst. Evol. Microbiol.">
        <title>The Global Catalogue of Microorganisms (GCM) 10K type strain sequencing project: providing services to taxonomists for standard genome sequencing and annotation.</title>
        <authorList>
            <consortium name="The Broad Institute Genomics Platform"/>
            <consortium name="The Broad Institute Genome Sequencing Center for Infectious Disease"/>
            <person name="Wu L."/>
            <person name="Ma J."/>
        </authorList>
    </citation>
    <scope>NUCLEOTIDE SEQUENCE [LARGE SCALE GENOMIC DNA]</scope>
    <source>
        <strain evidence="12 13">JCM 4524</strain>
    </source>
</reference>
<keyword evidence="4" id="KW-0136">Cellulose degradation</keyword>
<dbReference type="Pfam" id="PF18448">
    <property type="entry name" value="CBM46"/>
    <property type="match status" value="1"/>
</dbReference>
<dbReference type="Pfam" id="PF03442">
    <property type="entry name" value="CBM_X2"/>
    <property type="match status" value="1"/>
</dbReference>
<dbReference type="SUPFAM" id="SSF51445">
    <property type="entry name" value="(Trans)glycosidases"/>
    <property type="match status" value="1"/>
</dbReference>
<evidence type="ECO:0000256" key="3">
    <source>
        <dbReference type="ARBA" id="ARBA00022801"/>
    </source>
</evidence>
<comment type="caution">
    <text evidence="12">The sequence shown here is derived from an EMBL/GenBank/DDBJ whole genome shotgun (WGS) entry which is preliminary data.</text>
</comment>
<dbReference type="InterPro" id="IPR014756">
    <property type="entry name" value="Ig_E-set"/>
</dbReference>
<evidence type="ECO:0000259" key="10">
    <source>
        <dbReference type="Pfam" id="PF03442"/>
    </source>
</evidence>
<protein>
    <submittedName>
        <fullName evidence="12">Cellulase family glycosylhydrolase</fullName>
    </submittedName>
</protein>
<feature type="domain" description="Glycoside hydrolase family 5" evidence="9">
    <location>
        <begin position="79"/>
        <end position="358"/>
    </location>
</feature>
<dbReference type="PANTHER" id="PTHR31297:SF41">
    <property type="entry name" value="ENDOGLUCANASE, PUTATIVE (AFU_ORTHOLOGUE AFUA_5G01830)-RELATED"/>
    <property type="match status" value="1"/>
</dbReference>
<evidence type="ECO:0000313" key="12">
    <source>
        <dbReference type="EMBL" id="GAA2630422.1"/>
    </source>
</evidence>
<dbReference type="RefSeq" id="WP_344389352.1">
    <property type="nucleotide sequence ID" value="NZ_BAAASJ010000022.1"/>
</dbReference>
<dbReference type="InterPro" id="IPR050386">
    <property type="entry name" value="Glycosyl_hydrolase_5"/>
</dbReference>
<dbReference type="Gene3D" id="2.60.40.10">
    <property type="entry name" value="Immunoglobulins"/>
    <property type="match status" value="1"/>
</dbReference>
<dbReference type="PANTHER" id="PTHR31297">
    <property type="entry name" value="GLUCAN ENDO-1,6-BETA-GLUCOSIDASE B"/>
    <property type="match status" value="1"/>
</dbReference>
<dbReference type="PIRSF" id="PIRSF001043">
    <property type="entry name" value="Endoglucanase_B"/>
    <property type="match status" value="1"/>
</dbReference>
<dbReference type="InterPro" id="IPR017853">
    <property type="entry name" value="GH"/>
</dbReference>
<feature type="domain" description="Endoglucanase B carbohydrate binding" evidence="11">
    <location>
        <begin position="477"/>
        <end position="581"/>
    </location>
</feature>
<dbReference type="InterPro" id="IPR001547">
    <property type="entry name" value="Glyco_hydro_5"/>
</dbReference>
<sequence length="583" mass="64156">MRKQQAPQHRRRRIRLAVGTPLALIAAGVLAYGAVFGTFGDDAEPQAAAAPAPVPDNAMAAVASMQPGWNLGNSLDAIPNETNWGQPRTTETLLDSVRAQGFKSIRIPVTWSDHQGAAPNYTIDPAYMSRVKQVVDWAIADGLYVILDVHHDSWQWTSKMSTDHDQVRARFDATWTQIATAFRNEPAQLVFESVNEPQFDNADNTRKAQMLNELNTSFHKVVRASGGNNKNRLLMLPTEVCTPDQRLMDNLATTIKSLRDSRLIATVHYYGYFPFSVNVAGSTRFDTQVRGDLDKTFKRMRDTFVAQGIPVVLGEYGLLGYDHGPGAVERGEMLKYFEALGHAARTNKVTTVLWDNGSFYDRGKLRWKDAGLFRQIKSSWTTRSATASSDRVFVPKSGPVKDRSLALNLNGATLTALKQGTTKLVSGRDYTHSGNRLTLKAATLTRLVGDRSPGVNATLQAGFSRGVPWRIQVISYDTPVQSDTTGTTASFRVPTQFRGDVLATMQAAYADGSNAGPTSWTPYQQFNTAFAPDYAKKSIRLTPTFLKSLKDNARVKLTFHFWSGATVTYHVTKSGSAVTGTTS</sequence>
<feature type="domain" description="Carbohydrate binding X2" evidence="10">
    <location>
        <begin position="388"/>
        <end position="473"/>
    </location>
</feature>
<evidence type="ECO:0000256" key="2">
    <source>
        <dbReference type="ARBA" id="ARBA00022729"/>
    </source>
</evidence>
<evidence type="ECO:0000256" key="5">
    <source>
        <dbReference type="ARBA" id="ARBA00023277"/>
    </source>
</evidence>
<name>A0ABN3QMJ8_9ACTN</name>
<evidence type="ECO:0000259" key="11">
    <source>
        <dbReference type="Pfam" id="PF18448"/>
    </source>
</evidence>
<accession>A0ABN3QMJ8</accession>
<keyword evidence="5" id="KW-0119">Carbohydrate metabolism</keyword>
<keyword evidence="13" id="KW-1185">Reference proteome</keyword>
<dbReference type="InterPro" id="IPR040946">
    <property type="entry name" value="CBM46"/>
</dbReference>
<dbReference type="Proteomes" id="UP001500151">
    <property type="component" value="Unassembled WGS sequence"/>
</dbReference>
<evidence type="ECO:0000256" key="8">
    <source>
        <dbReference type="RuleBase" id="RU361153"/>
    </source>
</evidence>
<proteinExistence type="inferred from homology"/>
<evidence type="ECO:0000256" key="1">
    <source>
        <dbReference type="ARBA" id="ARBA00005641"/>
    </source>
</evidence>
<dbReference type="InterPro" id="IPR005102">
    <property type="entry name" value="Carbo-bd_X2"/>
</dbReference>
<dbReference type="Pfam" id="PF00150">
    <property type="entry name" value="Cellulase"/>
    <property type="match status" value="1"/>
</dbReference>
<keyword evidence="3 8" id="KW-0378">Hydrolase</keyword>
<keyword evidence="6 8" id="KW-0326">Glycosidase</keyword>
<organism evidence="12 13">
    <name type="scientific">Streptomyces vastus</name>
    <dbReference type="NCBI Taxonomy" id="285451"/>
    <lineage>
        <taxon>Bacteria</taxon>
        <taxon>Bacillati</taxon>
        <taxon>Actinomycetota</taxon>
        <taxon>Actinomycetes</taxon>
        <taxon>Kitasatosporales</taxon>
        <taxon>Streptomycetaceae</taxon>
        <taxon>Streptomyces</taxon>
    </lineage>
</organism>
<dbReference type="Gene3D" id="3.20.20.80">
    <property type="entry name" value="Glycosidases"/>
    <property type="match status" value="1"/>
</dbReference>
<evidence type="ECO:0000256" key="4">
    <source>
        <dbReference type="ARBA" id="ARBA00023001"/>
    </source>
</evidence>
<evidence type="ECO:0000256" key="7">
    <source>
        <dbReference type="ARBA" id="ARBA00023326"/>
    </source>
</evidence>
<keyword evidence="2" id="KW-0732">Signal</keyword>
<evidence type="ECO:0000313" key="13">
    <source>
        <dbReference type="Proteomes" id="UP001500151"/>
    </source>
</evidence>
<dbReference type="EMBL" id="BAAASJ010000022">
    <property type="protein sequence ID" value="GAA2630422.1"/>
    <property type="molecule type" value="Genomic_DNA"/>
</dbReference>
<evidence type="ECO:0000256" key="6">
    <source>
        <dbReference type="ARBA" id="ARBA00023295"/>
    </source>
</evidence>
<dbReference type="InterPro" id="IPR013783">
    <property type="entry name" value="Ig-like_fold"/>
</dbReference>